<keyword evidence="4" id="KW-1185">Reference proteome</keyword>
<reference evidence="4" key="2">
    <citation type="submission" date="2017-09" db="EMBL/GenBank/DDBJ databases">
        <title>FDA dAtabase for Regulatory Grade micrObial Sequences (FDA-ARGOS): Supporting development and validation of Infectious Disease Dx tests.</title>
        <authorList>
            <person name="Minogue T."/>
            <person name="Wolcott M."/>
            <person name="Wasieloski L."/>
            <person name="Aguilar W."/>
            <person name="Moore D."/>
            <person name="Tallon L."/>
            <person name="Sadzewicz L."/>
            <person name="Ott S."/>
            <person name="Zhao X."/>
            <person name="Nagaraj S."/>
            <person name="Vavikolanu K."/>
            <person name="Aluvathingal J."/>
            <person name="Nadendla S."/>
            <person name="Sichtig H."/>
        </authorList>
    </citation>
    <scope>NUCLEOTIDE SEQUENCE [LARGE SCALE GENOMIC DNA]</scope>
    <source>
        <strain evidence="4">FDAARGOS_387</strain>
    </source>
</reference>
<sequence>MKSLLFMAALLVSANAVAQEQFIDPITNVESLFLGSIHDDQVKVLEYNNILLKDKSSLVEGGVLSGKQFINRIFSRRLNFELEGQEPFWQAKLSKGGLVFTVADKVQRYQTAIIINEQDNGSGYYFTFRSPKDNVFGVVNYLGLRSANQPVCEYNKGAEDDSLYEVYLQINGRNYRGCATVNNL</sequence>
<organism evidence="2 4">
    <name type="scientific">Budvicia aquatica</name>
    <dbReference type="NCBI Taxonomy" id="82979"/>
    <lineage>
        <taxon>Bacteria</taxon>
        <taxon>Pseudomonadati</taxon>
        <taxon>Pseudomonadota</taxon>
        <taxon>Gammaproteobacteria</taxon>
        <taxon>Enterobacterales</taxon>
        <taxon>Budviciaceae</taxon>
        <taxon>Budvicia</taxon>
    </lineage>
</organism>
<dbReference type="RefSeq" id="WP_029093221.1">
    <property type="nucleotide sequence ID" value="NZ_CAADJA010000002.1"/>
</dbReference>
<gene>
    <name evidence="2" type="ORF">CRN84_10405</name>
    <name evidence="3" type="ORF">NCTC12282_03017</name>
</gene>
<dbReference type="STRING" id="1111728.GCA_000427805_00622"/>
<dbReference type="OrthoDB" id="5348860at2"/>
<dbReference type="EMBL" id="PDDX01000001">
    <property type="protein sequence ID" value="PHI29718.1"/>
    <property type="molecule type" value="Genomic_DNA"/>
</dbReference>
<name>A0A2C6DHF3_9GAMM</name>
<dbReference type="Proteomes" id="UP000224974">
    <property type="component" value="Unassembled WGS sequence"/>
</dbReference>
<feature type="chain" id="PRO_5036036593" evidence="1">
    <location>
        <begin position="19"/>
        <end position="184"/>
    </location>
</feature>
<accession>A0A2C6DHF3</accession>
<dbReference type="EMBL" id="CAADJA010000002">
    <property type="protein sequence ID" value="VFS48104.1"/>
    <property type="molecule type" value="Genomic_DNA"/>
</dbReference>
<evidence type="ECO:0000256" key="1">
    <source>
        <dbReference type="SAM" id="SignalP"/>
    </source>
</evidence>
<evidence type="ECO:0000313" key="4">
    <source>
        <dbReference type="Proteomes" id="UP000224974"/>
    </source>
</evidence>
<protein>
    <submittedName>
        <fullName evidence="2">Uncharacterized protein</fullName>
    </submittedName>
</protein>
<reference evidence="3 5" key="3">
    <citation type="submission" date="2019-03" db="EMBL/GenBank/DDBJ databases">
        <authorList>
            <consortium name="Pathogen Informatics"/>
        </authorList>
    </citation>
    <scope>NUCLEOTIDE SEQUENCE [LARGE SCALE GENOMIC DNA]</scope>
    <source>
        <strain evidence="3 5">NCTC12282</strain>
    </source>
</reference>
<evidence type="ECO:0000313" key="5">
    <source>
        <dbReference type="Proteomes" id="UP000373449"/>
    </source>
</evidence>
<proteinExistence type="predicted"/>
<feature type="signal peptide" evidence="1">
    <location>
        <begin position="1"/>
        <end position="18"/>
    </location>
</feature>
<evidence type="ECO:0000313" key="3">
    <source>
        <dbReference type="EMBL" id="VFS48104.1"/>
    </source>
</evidence>
<keyword evidence="1" id="KW-0732">Signal</keyword>
<evidence type="ECO:0000313" key="2">
    <source>
        <dbReference type="EMBL" id="PHI29718.1"/>
    </source>
</evidence>
<reference evidence="2" key="1">
    <citation type="submission" date="2017-09" db="EMBL/GenBank/DDBJ databases">
        <title>FDA dAtabase for Regulatory Grade micrObial Sequences (FDA-ARGOS): Supporting development and validation of Infectious Disease Dx tests.</title>
        <authorList>
            <person name="Minogue T."/>
            <person name="Wolcott M."/>
            <person name="Wasieloski L."/>
            <person name="Aguilar W."/>
            <person name="Moore D."/>
            <person name="Tallon L.J."/>
            <person name="Sadzewicz L."/>
            <person name="Ott S."/>
            <person name="Zhao X."/>
            <person name="Nagaraj S."/>
            <person name="Vavikolanu K."/>
            <person name="Aluvathingal J."/>
            <person name="Nadendla S."/>
            <person name="Sichtig H."/>
        </authorList>
    </citation>
    <scope>NUCLEOTIDE SEQUENCE</scope>
    <source>
        <strain evidence="2">FDAARGOS_387</strain>
    </source>
</reference>
<dbReference type="Proteomes" id="UP000373449">
    <property type="component" value="Unassembled WGS sequence"/>
</dbReference>
<dbReference type="AlphaFoldDB" id="A0A2C6DHF3"/>